<reference evidence="2 3" key="1">
    <citation type="journal article" date="2016" name="Nat. Commun.">
        <title>Thousands of microbial genomes shed light on interconnected biogeochemical processes in an aquifer system.</title>
        <authorList>
            <person name="Anantharaman K."/>
            <person name="Brown C.T."/>
            <person name="Hug L.A."/>
            <person name="Sharon I."/>
            <person name="Castelle C.J."/>
            <person name="Probst A.J."/>
            <person name="Thomas B.C."/>
            <person name="Singh A."/>
            <person name="Wilkins M.J."/>
            <person name="Karaoz U."/>
            <person name="Brodie E.L."/>
            <person name="Williams K.H."/>
            <person name="Hubbard S.S."/>
            <person name="Banfield J.F."/>
        </authorList>
    </citation>
    <scope>NUCLEOTIDE SEQUENCE [LARGE SCALE GENOMIC DNA]</scope>
</reference>
<dbReference type="PANTHER" id="PTHR43031">
    <property type="entry name" value="FAD-DEPENDENT OXIDOREDUCTASE"/>
    <property type="match status" value="1"/>
</dbReference>
<dbReference type="Proteomes" id="UP000177082">
    <property type="component" value="Unassembled WGS sequence"/>
</dbReference>
<dbReference type="InterPro" id="IPR001763">
    <property type="entry name" value="Rhodanese-like_dom"/>
</dbReference>
<dbReference type="Gene3D" id="2.60.40.10">
    <property type="entry name" value="Immunoglobulins"/>
    <property type="match status" value="1"/>
</dbReference>
<dbReference type="PROSITE" id="PS50206">
    <property type="entry name" value="RHODANESE_3"/>
    <property type="match status" value="1"/>
</dbReference>
<feature type="domain" description="Rhodanese" evidence="1">
    <location>
        <begin position="76"/>
        <end position="141"/>
    </location>
</feature>
<dbReference type="CDD" id="cd00158">
    <property type="entry name" value="RHOD"/>
    <property type="match status" value="1"/>
</dbReference>
<dbReference type="Pfam" id="PF07610">
    <property type="entry name" value="DUF1573"/>
    <property type="match status" value="1"/>
</dbReference>
<dbReference type="SUPFAM" id="SSF52821">
    <property type="entry name" value="Rhodanese/Cell cycle control phosphatase"/>
    <property type="match status" value="1"/>
</dbReference>
<dbReference type="SMART" id="SM00450">
    <property type="entry name" value="RHOD"/>
    <property type="match status" value="1"/>
</dbReference>
<comment type="caution">
    <text evidence="2">The sequence shown here is derived from an EMBL/GenBank/DDBJ whole genome shotgun (WGS) entry which is preliminary data.</text>
</comment>
<dbReference type="AlphaFoldDB" id="A0A1F8BFK0"/>
<dbReference type="InterPro" id="IPR011467">
    <property type="entry name" value="DUF1573"/>
</dbReference>
<dbReference type="Gene3D" id="3.40.250.10">
    <property type="entry name" value="Rhodanese-like domain"/>
    <property type="match status" value="1"/>
</dbReference>
<accession>A0A1F8BFK0</accession>
<dbReference type="InterPro" id="IPR036873">
    <property type="entry name" value="Rhodanese-like_dom_sf"/>
</dbReference>
<gene>
    <name evidence="2" type="ORF">A2961_03720</name>
</gene>
<name>A0A1F8BFK0_9BACT</name>
<evidence type="ECO:0000313" key="2">
    <source>
        <dbReference type="EMBL" id="OGM62812.1"/>
    </source>
</evidence>
<dbReference type="EMBL" id="MGHF01000024">
    <property type="protein sequence ID" value="OGM62812.1"/>
    <property type="molecule type" value="Genomic_DNA"/>
</dbReference>
<proteinExistence type="predicted"/>
<dbReference type="InterPro" id="IPR013783">
    <property type="entry name" value="Ig-like_fold"/>
</dbReference>
<evidence type="ECO:0000313" key="3">
    <source>
        <dbReference type="Proteomes" id="UP000177082"/>
    </source>
</evidence>
<evidence type="ECO:0000259" key="1">
    <source>
        <dbReference type="PROSITE" id="PS50206"/>
    </source>
</evidence>
<dbReference type="Pfam" id="PF00581">
    <property type="entry name" value="Rhodanese"/>
    <property type="match status" value="1"/>
</dbReference>
<dbReference type="STRING" id="1802519.A2961_03720"/>
<organism evidence="2 3">
    <name type="scientific">Candidatus Woesebacteria bacterium RIFCSPLOWO2_01_FULL_39_21</name>
    <dbReference type="NCBI Taxonomy" id="1802519"/>
    <lineage>
        <taxon>Bacteria</taxon>
        <taxon>Candidatus Woeseibacteriota</taxon>
    </lineage>
</organism>
<dbReference type="InterPro" id="IPR050229">
    <property type="entry name" value="GlpE_sulfurtransferase"/>
</dbReference>
<sequence>MNQKVLIIISLLFLVIGVFVFNSKKKAGQSDEESQVSGVVQLVDSESFSKLAKNEKNFLLDVHIPEQDHIPRTDTFIPYTEIYQNINKLPQDKSTTILVYCRSGSMSKAASEEIAKLGFTNVYNLKGGIDAYKESNVEITITPSNQDLREVIYGEVAKTSFTLTNFTPLPVKIIRISTSCGCTKAEVEKKDLKAYESTEIKVSFDPAVHKDETDLGEVTRTIYINTDNPNFPQLTSTITANVIPKW</sequence>
<protein>
    <recommendedName>
        <fullName evidence="1">Rhodanese domain-containing protein</fullName>
    </recommendedName>
</protein>
<dbReference type="PANTHER" id="PTHR43031:SF1">
    <property type="entry name" value="PYRIDINE NUCLEOTIDE-DISULPHIDE OXIDOREDUCTASE"/>
    <property type="match status" value="1"/>
</dbReference>